<keyword evidence="1" id="KW-1133">Transmembrane helix</keyword>
<keyword evidence="1" id="KW-0472">Membrane</keyword>
<gene>
    <name evidence="2" type="ORF">SAMN05216279_10198</name>
</gene>
<protein>
    <submittedName>
        <fullName evidence="2">Uncharacterized protein</fullName>
    </submittedName>
</protein>
<proteinExistence type="predicted"/>
<sequence length="38" mass="4007">MASPRASLLLLSVPARLLLASIPLVALWLAVLWAVALP</sequence>
<dbReference type="Proteomes" id="UP000183046">
    <property type="component" value="Unassembled WGS sequence"/>
</dbReference>
<reference evidence="3" key="1">
    <citation type="submission" date="2016-10" db="EMBL/GenBank/DDBJ databases">
        <authorList>
            <person name="de Groot N.N."/>
        </authorList>
    </citation>
    <scope>NUCLEOTIDE SEQUENCE [LARGE SCALE GENOMIC DNA]</scope>
    <source>
        <strain evidence="3">DSM 15758</strain>
    </source>
</reference>
<dbReference type="EMBL" id="FMWB01000001">
    <property type="protein sequence ID" value="SCZ19569.1"/>
    <property type="molecule type" value="Genomic_DNA"/>
</dbReference>
<dbReference type="AlphaFoldDB" id="A0A1G5M5D5"/>
<comment type="caution">
    <text evidence="2">The sequence shown here is derived from an EMBL/GenBank/DDBJ whole genome shotgun (WGS) entry which is preliminary data.</text>
</comment>
<name>A0A1G5M5D5_9PSED</name>
<feature type="transmembrane region" description="Helical" evidence="1">
    <location>
        <begin position="17"/>
        <end position="37"/>
    </location>
</feature>
<evidence type="ECO:0000313" key="2">
    <source>
        <dbReference type="EMBL" id="SCZ19569.1"/>
    </source>
</evidence>
<keyword evidence="1" id="KW-0812">Transmembrane</keyword>
<evidence type="ECO:0000313" key="3">
    <source>
        <dbReference type="Proteomes" id="UP000183046"/>
    </source>
</evidence>
<accession>A0A1G5M5D5</accession>
<organism evidence="2 3">
    <name type="scientific">Pseudomonas oryzihabitans</name>
    <dbReference type="NCBI Taxonomy" id="47885"/>
    <lineage>
        <taxon>Bacteria</taxon>
        <taxon>Pseudomonadati</taxon>
        <taxon>Pseudomonadota</taxon>
        <taxon>Gammaproteobacteria</taxon>
        <taxon>Pseudomonadales</taxon>
        <taxon>Pseudomonadaceae</taxon>
        <taxon>Pseudomonas</taxon>
    </lineage>
</organism>
<evidence type="ECO:0000256" key="1">
    <source>
        <dbReference type="SAM" id="Phobius"/>
    </source>
</evidence>